<keyword evidence="2" id="KW-1185">Reference proteome</keyword>
<organism evidence="1 2">
    <name type="scientific">Rhynchophorus ferrugineus</name>
    <name type="common">Red palm weevil</name>
    <name type="synonym">Curculio ferrugineus</name>
    <dbReference type="NCBI Taxonomy" id="354439"/>
    <lineage>
        <taxon>Eukaryota</taxon>
        <taxon>Metazoa</taxon>
        <taxon>Ecdysozoa</taxon>
        <taxon>Arthropoda</taxon>
        <taxon>Hexapoda</taxon>
        <taxon>Insecta</taxon>
        <taxon>Pterygota</taxon>
        <taxon>Neoptera</taxon>
        <taxon>Endopterygota</taxon>
        <taxon>Coleoptera</taxon>
        <taxon>Polyphaga</taxon>
        <taxon>Cucujiformia</taxon>
        <taxon>Curculionidae</taxon>
        <taxon>Dryophthorinae</taxon>
        <taxon>Rhynchophorus</taxon>
    </lineage>
</organism>
<comment type="caution">
    <text evidence="1">The sequence shown here is derived from an EMBL/GenBank/DDBJ whole genome shotgun (WGS) entry which is preliminary data.</text>
</comment>
<dbReference type="EMBL" id="JAACXV010019643">
    <property type="protein sequence ID" value="KAF7263762.1"/>
    <property type="molecule type" value="Genomic_DNA"/>
</dbReference>
<sequence length="14" mass="1588">MSTEDGEHIESPKQ</sequence>
<dbReference type="Proteomes" id="UP000625711">
    <property type="component" value="Unassembled WGS sequence"/>
</dbReference>
<reference evidence="1" key="1">
    <citation type="submission" date="2020-08" db="EMBL/GenBank/DDBJ databases">
        <title>Genome sequencing and assembly of the red palm weevil Rhynchophorus ferrugineus.</title>
        <authorList>
            <person name="Dias G.B."/>
            <person name="Bergman C.M."/>
            <person name="Manee M."/>
        </authorList>
    </citation>
    <scope>NUCLEOTIDE SEQUENCE</scope>
    <source>
        <strain evidence="1">AA-2017</strain>
        <tissue evidence="1">Whole larva</tissue>
    </source>
</reference>
<evidence type="ECO:0000313" key="2">
    <source>
        <dbReference type="Proteomes" id="UP000625711"/>
    </source>
</evidence>
<accession>A0A834HKF0</accession>
<feature type="non-terminal residue" evidence="1">
    <location>
        <position position="14"/>
    </location>
</feature>
<proteinExistence type="predicted"/>
<gene>
    <name evidence="1" type="ORF">GWI33_001201</name>
</gene>
<evidence type="ECO:0000313" key="1">
    <source>
        <dbReference type="EMBL" id="KAF7263762.1"/>
    </source>
</evidence>
<name>A0A834HKF0_RHYFE</name>
<protein>
    <submittedName>
        <fullName evidence="1">Uncharacterized protein</fullName>
    </submittedName>
</protein>